<dbReference type="Gene3D" id="1.10.10.10">
    <property type="entry name" value="Winged helix-like DNA-binding domain superfamily/Winged helix DNA-binding domain"/>
    <property type="match status" value="1"/>
</dbReference>
<dbReference type="InterPro" id="IPR000944">
    <property type="entry name" value="Tscrpt_reg_Rrf2"/>
</dbReference>
<dbReference type="InterPro" id="IPR036390">
    <property type="entry name" value="WH_DNA-bd_sf"/>
</dbReference>
<dbReference type="AlphaFoldDB" id="A0A1U9MAT4"/>
<dbReference type="GO" id="GO:0003700">
    <property type="term" value="F:DNA-binding transcription factor activity"/>
    <property type="evidence" value="ECO:0007669"/>
    <property type="project" value="TreeGrafter"/>
</dbReference>
<dbReference type="PANTHER" id="PTHR33221:SF4">
    <property type="entry name" value="HTH-TYPE TRANSCRIPTIONAL REPRESSOR NSRR"/>
    <property type="match status" value="1"/>
</dbReference>
<dbReference type="GeneID" id="99979594"/>
<dbReference type="PROSITE" id="PS51197">
    <property type="entry name" value="HTH_RRF2_2"/>
    <property type="match status" value="1"/>
</dbReference>
<dbReference type="GO" id="GO:0005829">
    <property type="term" value="C:cytosol"/>
    <property type="evidence" value="ECO:0007669"/>
    <property type="project" value="TreeGrafter"/>
</dbReference>
<dbReference type="PROSITE" id="PS01332">
    <property type="entry name" value="HTH_RRF2_1"/>
    <property type="match status" value="1"/>
</dbReference>
<dbReference type="OrthoDB" id="9795923at2"/>
<proteinExistence type="predicted"/>
<accession>A0A1U9MAT4</accession>
<dbReference type="Pfam" id="PF02082">
    <property type="entry name" value="Rrf2"/>
    <property type="match status" value="1"/>
</dbReference>
<organism evidence="2 3">
    <name type="scientific">Bartonella apihabitans</name>
    <dbReference type="NCBI Taxonomy" id="2750929"/>
    <lineage>
        <taxon>Bacteria</taxon>
        <taxon>Pseudomonadati</taxon>
        <taxon>Pseudomonadota</taxon>
        <taxon>Alphaproteobacteria</taxon>
        <taxon>Hyphomicrobiales</taxon>
        <taxon>Bartonellaceae</taxon>
        <taxon>Bartonella</taxon>
    </lineage>
</organism>
<reference evidence="2 3" key="1">
    <citation type="submission" date="2016-11" db="EMBL/GenBank/DDBJ databases">
        <title>Comparative genomics of Bartonella apis.</title>
        <authorList>
            <person name="Engel P."/>
        </authorList>
    </citation>
    <scope>NUCLEOTIDE SEQUENCE [LARGE SCALE GENOMIC DNA]</scope>
    <source>
        <strain evidence="2 3">BBC0178</strain>
    </source>
</reference>
<dbReference type="EMBL" id="CP015820">
    <property type="protein sequence ID" value="AQT42418.1"/>
    <property type="molecule type" value="Genomic_DNA"/>
</dbReference>
<dbReference type="NCBIfam" id="NF008886">
    <property type="entry name" value="PRK11920.1"/>
    <property type="match status" value="1"/>
</dbReference>
<keyword evidence="3" id="KW-1185">Reference proteome</keyword>
<dbReference type="InterPro" id="IPR036388">
    <property type="entry name" value="WH-like_DNA-bd_sf"/>
</dbReference>
<dbReference type="PANTHER" id="PTHR33221">
    <property type="entry name" value="WINGED HELIX-TURN-HELIX TRANSCRIPTIONAL REGULATOR, RRF2 FAMILY"/>
    <property type="match status" value="1"/>
</dbReference>
<gene>
    <name evidence="2" type="ORF">BBC0178_009280</name>
</gene>
<protein>
    <submittedName>
        <fullName evidence="2">Transcriptional regulator, BadM/Rrf2 family</fullName>
    </submittedName>
</protein>
<dbReference type="Proteomes" id="UP000189660">
    <property type="component" value="Chromosome"/>
</dbReference>
<evidence type="ECO:0000313" key="2">
    <source>
        <dbReference type="EMBL" id="AQT42418.1"/>
    </source>
</evidence>
<dbReference type="GO" id="GO:0003677">
    <property type="term" value="F:DNA binding"/>
    <property type="evidence" value="ECO:0007669"/>
    <property type="project" value="UniProtKB-KW"/>
</dbReference>
<evidence type="ECO:0000256" key="1">
    <source>
        <dbReference type="ARBA" id="ARBA00023125"/>
    </source>
</evidence>
<evidence type="ECO:0000313" key="3">
    <source>
        <dbReference type="Proteomes" id="UP000189660"/>
    </source>
</evidence>
<name>A0A1U9MAT4_9HYPH</name>
<keyword evidence="1" id="KW-0238">DNA-binding</keyword>
<dbReference type="SUPFAM" id="SSF46785">
    <property type="entry name" value="Winged helix' DNA-binding domain"/>
    <property type="match status" value="1"/>
</dbReference>
<dbReference type="InterPro" id="IPR030489">
    <property type="entry name" value="TR_Rrf2-type_CS"/>
</dbReference>
<dbReference type="RefSeq" id="WP_077971124.1">
    <property type="nucleotide sequence ID" value="NZ_CAXTKO020000001.1"/>
</dbReference>
<dbReference type="KEGG" id="bapa:BBC0178_009280"/>
<sequence length="155" mass="17218">MRLTKQTNYAIRMLMYCAANEGELSRVPEIAKAYSVSELFLFKILHPLVEAGLMQTVRGRNGGVKLAKPADEIFVSDVVKVTEENFAMAECFESGAIECPLVNSCGLNATLSKALKAFFDVLKATSIADLQRPTFRERLGIHEHDEHDENAKVLN</sequence>
<dbReference type="NCBIfam" id="TIGR00738">
    <property type="entry name" value="rrf2_super"/>
    <property type="match status" value="1"/>
</dbReference>